<dbReference type="Proteomes" id="UP001064048">
    <property type="component" value="Chromosome 7"/>
</dbReference>
<evidence type="ECO:0000313" key="2">
    <source>
        <dbReference type="Proteomes" id="UP001064048"/>
    </source>
</evidence>
<gene>
    <name evidence="1" type="ORF">MSG28_004716</name>
</gene>
<keyword evidence="2" id="KW-1185">Reference proteome</keyword>
<evidence type="ECO:0000313" key="1">
    <source>
        <dbReference type="EMBL" id="KAI8432296.1"/>
    </source>
</evidence>
<reference evidence="1 2" key="1">
    <citation type="journal article" date="2022" name="Genome Biol. Evol.">
        <title>The Spruce Budworm Genome: Reconstructing the Evolutionary History of Antifreeze Proteins.</title>
        <authorList>
            <person name="Beliveau C."/>
            <person name="Gagne P."/>
            <person name="Picq S."/>
            <person name="Vernygora O."/>
            <person name="Keeling C.I."/>
            <person name="Pinkney K."/>
            <person name="Doucet D."/>
            <person name="Wen F."/>
            <person name="Johnston J.S."/>
            <person name="Maaroufi H."/>
            <person name="Boyle B."/>
            <person name="Laroche J."/>
            <person name="Dewar K."/>
            <person name="Juretic N."/>
            <person name="Blackburn G."/>
            <person name="Nisole A."/>
            <person name="Brunet B."/>
            <person name="Brandao M."/>
            <person name="Lumley L."/>
            <person name="Duan J."/>
            <person name="Quan G."/>
            <person name="Lucarotti C.J."/>
            <person name="Roe A.D."/>
            <person name="Sperling F.A.H."/>
            <person name="Levesque R.C."/>
            <person name="Cusson M."/>
        </authorList>
    </citation>
    <scope>NUCLEOTIDE SEQUENCE [LARGE SCALE GENOMIC DNA]</scope>
    <source>
        <strain evidence="1">Glfc:IPQL:Cfum</strain>
    </source>
</reference>
<dbReference type="EMBL" id="CM046107">
    <property type="protein sequence ID" value="KAI8432296.1"/>
    <property type="molecule type" value="Genomic_DNA"/>
</dbReference>
<accession>A0ACC0K718</accession>
<sequence length="1036" mass="117520">MGVWRFTMPLLSTLAAMVIIVHSAEDLDPEFRRGLRPRAVDPGTTSYEQPWKSIDTEPLAQQSTHADVWGDDSLEEQAARRRPVRKRKRRPQISSENEPDDTQRENPPGSYPEKDYHDSHDSHQSETVRRRRKRPDIRPYRWADEPIERPLRRRGLRRKRPTIDSNPRLSEFDSLSPNLTDTKDDHQEKNLDDQQEKLPITENIETFDSEDGRKPKPALDYYDPDPTNVDYNINDDDRKHEEKNPSKISTSEETPFQERKLNNYHKLSELQLQDDSSEDHGYSNKPITPHNSGVTVDQSLQDEAKEEDQQAKPLAEFSKDVTNTNKNERLKANEKPATNTEKDIITFKAQDYDPIDPYTLKQILKRSNGTSLSEILQRHNLSLTDLLRGRGEAILALHTEPPDDRPPPQDVSLENDQQEEVENRYIIRNQATTQRKPMRDSLDKNEDNIESAIQTENYTSHNSTETETDNKHVRNIPRIITNRHFPIGIRRKLRMRPMLNSTIKAQLGRDLIALSARKYFQNHRNMSKLKEWKEIIPIMTNRSKLNDGTTTPEATESTPTTTTTEAFDDTTVMDSDSLDSLSSPSSDTEESYGKDNEVETISISTSEPTTTITMEAIPTEINTEADKPKVIPIARPAADAFALRRQAFNNRLKRKRLKQKSSTTENPKDDLTKNFFGMANLVSASEFIERTQKPQTTVTQGSTENVTELEDFMTTHSPTTVEDKVKSIRITTSGYTLPSATQSSTSASTTAQSAKVEIDEILNDRMTSERLAKILLERNMTLGELVMHRERGSSHVHLADIFHNASKEPNPPEPFLTKSSLEPISKETYPLRAILEANTYDATARPTSQATSSQGNNMHIPVVMDFGNNVNENGENMGIISLFKNKLENEKIDNAEIRKDSHGTPYISSVISVNTTITNDANRESRVLGDTEDIRDILPLDKNKINLEDVDGDGLIILEDLQHLKDFDSNIASGSDEKLEVRMYETSEAITDKPDTSNKEIGYGRRIVSVMNGFLLLCLSTGRVTKTTAAVEVLAP</sequence>
<proteinExistence type="predicted"/>
<protein>
    <submittedName>
        <fullName evidence="1">Uncharacterized protein</fullName>
    </submittedName>
</protein>
<name>A0ACC0K718_CHOFU</name>
<organism evidence="1 2">
    <name type="scientific">Choristoneura fumiferana</name>
    <name type="common">Spruce budworm moth</name>
    <name type="synonym">Archips fumiferana</name>
    <dbReference type="NCBI Taxonomy" id="7141"/>
    <lineage>
        <taxon>Eukaryota</taxon>
        <taxon>Metazoa</taxon>
        <taxon>Ecdysozoa</taxon>
        <taxon>Arthropoda</taxon>
        <taxon>Hexapoda</taxon>
        <taxon>Insecta</taxon>
        <taxon>Pterygota</taxon>
        <taxon>Neoptera</taxon>
        <taxon>Endopterygota</taxon>
        <taxon>Lepidoptera</taxon>
        <taxon>Glossata</taxon>
        <taxon>Ditrysia</taxon>
        <taxon>Tortricoidea</taxon>
        <taxon>Tortricidae</taxon>
        <taxon>Tortricinae</taxon>
        <taxon>Choristoneura</taxon>
    </lineage>
</organism>
<comment type="caution">
    <text evidence="1">The sequence shown here is derived from an EMBL/GenBank/DDBJ whole genome shotgun (WGS) entry which is preliminary data.</text>
</comment>